<name>A0AAV9D1J1_ACOCL</name>
<organism evidence="2 3">
    <name type="scientific">Acorus calamus</name>
    <name type="common">Sweet flag</name>
    <dbReference type="NCBI Taxonomy" id="4465"/>
    <lineage>
        <taxon>Eukaryota</taxon>
        <taxon>Viridiplantae</taxon>
        <taxon>Streptophyta</taxon>
        <taxon>Embryophyta</taxon>
        <taxon>Tracheophyta</taxon>
        <taxon>Spermatophyta</taxon>
        <taxon>Magnoliopsida</taxon>
        <taxon>Liliopsida</taxon>
        <taxon>Acoraceae</taxon>
        <taxon>Acorus</taxon>
    </lineage>
</organism>
<keyword evidence="3" id="KW-1185">Reference proteome</keyword>
<reference evidence="2" key="2">
    <citation type="submission" date="2023-06" db="EMBL/GenBank/DDBJ databases">
        <authorList>
            <person name="Ma L."/>
            <person name="Liu K.-W."/>
            <person name="Li Z."/>
            <person name="Hsiao Y.-Y."/>
            <person name="Qi Y."/>
            <person name="Fu T."/>
            <person name="Tang G."/>
            <person name="Zhang D."/>
            <person name="Sun W.-H."/>
            <person name="Liu D.-K."/>
            <person name="Li Y."/>
            <person name="Chen G.-Z."/>
            <person name="Liu X.-D."/>
            <person name="Liao X.-Y."/>
            <person name="Jiang Y.-T."/>
            <person name="Yu X."/>
            <person name="Hao Y."/>
            <person name="Huang J."/>
            <person name="Zhao X.-W."/>
            <person name="Ke S."/>
            <person name="Chen Y.-Y."/>
            <person name="Wu W.-L."/>
            <person name="Hsu J.-L."/>
            <person name="Lin Y.-F."/>
            <person name="Huang M.-D."/>
            <person name="Li C.-Y."/>
            <person name="Huang L."/>
            <person name="Wang Z.-W."/>
            <person name="Zhao X."/>
            <person name="Zhong W.-Y."/>
            <person name="Peng D.-H."/>
            <person name="Ahmad S."/>
            <person name="Lan S."/>
            <person name="Zhang J.-S."/>
            <person name="Tsai W.-C."/>
            <person name="Van De Peer Y."/>
            <person name="Liu Z.-J."/>
        </authorList>
    </citation>
    <scope>NUCLEOTIDE SEQUENCE</scope>
    <source>
        <strain evidence="2">CP</strain>
        <tissue evidence="2">Leaves</tissue>
    </source>
</reference>
<evidence type="ECO:0000256" key="1">
    <source>
        <dbReference type="SAM" id="MobiDB-lite"/>
    </source>
</evidence>
<dbReference type="Proteomes" id="UP001180020">
    <property type="component" value="Unassembled WGS sequence"/>
</dbReference>
<protein>
    <submittedName>
        <fullName evidence="2">Uncharacterized protein</fullName>
    </submittedName>
</protein>
<dbReference type="AlphaFoldDB" id="A0AAV9D1J1"/>
<evidence type="ECO:0000313" key="3">
    <source>
        <dbReference type="Proteomes" id="UP001180020"/>
    </source>
</evidence>
<accession>A0AAV9D1J1</accession>
<comment type="caution">
    <text evidence="2">The sequence shown here is derived from an EMBL/GenBank/DDBJ whole genome shotgun (WGS) entry which is preliminary data.</text>
</comment>
<proteinExistence type="predicted"/>
<feature type="compositionally biased region" description="Basic residues" evidence="1">
    <location>
        <begin position="1"/>
        <end position="16"/>
    </location>
</feature>
<gene>
    <name evidence="2" type="ORF">QJS10_CPA16g01561</name>
</gene>
<evidence type="ECO:0000313" key="2">
    <source>
        <dbReference type="EMBL" id="KAK1295015.1"/>
    </source>
</evidence>
<sequence>MHFKYKSVPPQRRRKLPSVQLGERPPLQHRRRRRLMEVLKGFRIRLTSLNIENTNTENHENRRSYDAIAEPLSSVVASPDSTLLLHRLVRFPFYLFVPT</sequence>
<reference evidence="2" key="1">
    <citation type="journal article" date="2023" name="Nat. Commun.">
        <title>Diploid and tetraploid genomes of Acorus and the evolution of monocots.</title>
        <authorList>
            <person name="Ma L."/>
            <person name="Liu K.W."/>
            <person name="Li Z."/>
            <person name="Hsiao Y.Y."/>
            <person name="Qi Y."/>
            <person name="Fu T."/>
            <person name="Tang G.D."/>
            <person name="Zhang D."/>
            <person name="Sun W.H."/>
            <person name="Liu D.K."/>
            <person name="Li Y."/>
            <person name="Chen G.Z."/>
            <person name="Liu X.D."/>
            <person name="Liao X.Y."/>
            <person name="Jiang Y.T."/>
            <person name="Yu X."/>
            <person name="Hao Y."/>
            <person name="Huang J."/>
            <person name="Zhao X.W."/>
            <person name="Ke S."/>
            <person name="Chen Y.Y."/>
            <person name="Wu W.L."/>
            <person name="Hsu J.L."/>
            <person name="Lin Y.F."/>
            <person name="Huang M.D."/>
            <person name="Li C.Y."/>
            <person name="Huang L."/>
            <person name="Wang Z.W."/>
            <person name="Zhao X."/>
            <person name="Zhong W.Y."/>
            <person name="Peng D.H."/>
            <person name="Ahmad S."/>
            <person name="Lan S."/>
            <person name="Zhang J.S."/>
            <person name="Tsai W.C."/>
            <person name="Van de Peer Y."/>
            <person name="Liu Z.J."/>
        </authorList>
    </citation>
    <scope>NUCLEOTIDE SEQUENCE</scope>
    <source>
        <strain evidence="2">CP</strain>
    </source>
</reference>
<feature type="region of interest" description="Disordered" evidence="1">
    <location>
        <begin position="1"/>
        <end position="27"/>
    </location>
</feature>
<dbReference type="EMBL" id="JAUJYO010000016">
    <property type="protein sequence ID" value="KAK1295015.1"/>
    <property type="molecule type" value="Genomic_DNA"/>
</dbReference>